<keyword evidence="4" id="KW-1185">Reference proteome</keyword>
<dbReference type="RefSeq" id="XP_066693039.1">
    <property type="nucleotide sequence ID" value="XM_066850801.1"/>
</dbReference>
<name>A0ABR1PTD7_9PEZI</name>
<dbReference type="InterPro" id="IPR001214">
    <property type="entry name" value="SET_dom"/>
</dbReference>
<feature type="region of interest" description="Disordered" evidence="1">
    <location>
        <begin position="87"/>
        <end position="114"/>
    </location>
</feature>
<accession>A0ABR1PTD7</accession>
<dbReference type="PROSITE" id="PS50280">
    <property type="entry name" value="SET"/>
    <property type="match status" value="1"/>
</dbReference>
<reference evidence="3 4" key="1">
    <citation type="submission" date="2023-01" db="EMBL/GenBank/DDBJ databases">
        <title>Analysis of 21 Apiospora genomes using comparative genomics revels a genus with tremendous synthesis potential of carbohydrate active enzymes and secondary metabolites.</title>
        <authorList>
            <person name="Sorensen T."/>
        </authorList>
    </citation>
    <scope>NUCLEOTIDE SEQUENCE [LARGE SCALE GENOMIC DNA]</scope>
    <source>
        <strain evidence="3 4">CBS 24483</strain>
    </source>
</reference>
<dbReference type="Gene3D" id="2.170.270.10">
    <property type="entry name" value="SET domain"/>
    <property type="match status" value="1"/>
</dbReference>
<dbReference type="InterPro" id="IPR046341">
    <property type="entry name" value="SET_dom_sf"/>
</dbReference>
<feature type="compositionally biased region" description="Basic and acidic residues" evidence="1">
    <location>
        <begin position="94"/>
        <end position="114"/>
    </location>
</feature>
<organism evidence="3 4">
    <name type="scientific">Apiospora aurea</name>
    <dbReference type="NCBI Taxonomy" id="335848"/>
    <lineage>
        <taxon>Eukaryota</taxon>
        <taxon>Fungi</taxon>
        <taxon>Dikarya</taxon>
        <taxon>Ascomycota</taxon>
        <taxon>Pezizomycotina</taxon>
        <taxon>Sordariomycetes</taxon>
        <taxon>Xylariomycetidae</taxon>
        <taxon>Amphisphaeriales</taxon>
        <taxon>Apiosporaceae</taxon>
        <taxon>Apiospora</taxon>
    </lineage>
</organism>
<evidence type="ECO:0000259" key="2">
    <source>
        <dbReference type="PROSITE" id="PS50280"/>
    </source>
</evidence>
<comment type="caution">
    <text evidence="3">The sequence shown here is derived from an EMBL/GenBank/DDBJ whole genome shotgun (WGS) entry which is preliminary data.</text>
</comment>
<evidence type="ECO:0000313" key="4">
    <source>
        <dbReference type="Proteomes" id="UP001391051"/>
    </source>
</evidence>
<evidence type="ECO:0000313" key="3">
    <source>
        <dbReference type="EMBL" id="KAK7937711.1"/>
    </source>
</evidence>
<gene>
    <name evidence="3" type="ORF">PG986_014579</name>
</gene>
<dbReference type="GeneID" id="92083863"/>
<dbReference type="Proteomes" id="UP001391051">
    <property type="component" value="Unassembled WGS sequence"/>
</dbReference>
<dbReference type="Pfam" id="PF00856">
    <property type="entry name" value="SET"/>
    <property type="match status" value="1"/>
</dbReference>
<feature type="domain" description="SET" evidence="2">
    <location>
        <begin position="2"/>
        <end position="171"/>
    </location>
</feature>
<evidence type="ECO:0000256" key="1">
    <source>
        <dbReference type="SAM" id="MobiDB-lite"/>
    </source>
</evidence>
<dbReference type="EMBL" id="JAQQWE010000010">
    <property type="protein sequence ID" value="KAK7937711.1"/>
    <property type="molecule type" value="Genomic_DNA"/>
</dbReference>
<dbReference type="PANTHER" id="PTHR47332">
    <property type="entry name" value="SET DOMAIN-CONTAINING PROTEIN 5"/>
    <property type="match status" value="1"/>
</dbReference>
<sequence length="326" mass="36823">MTPITINDFVILRPSSTSAKGAGLFAKRDLEPGHRVICEDPLLKCDSLPQIGSGRPSVRDSLSGERRIQMARLPAGPGDVFQVDASQVPPQHHPLPERWPPHEHGQVQRTTDRDGQVPHGGILHICLVADWTRLHSCTPNSYLCYNELTDSLDLHLVRHVKEGEEITVSYFQDDYAVPKSVRAQRLQKWNFTCPCPCCTTHSDTSDTRRAAIKRLFSDYDQTNIARIMKDVELGRQRSSGRSTRAEVVDTEVWDQLDNLRQIIRHMKEEGLYGLAMKWVLADYAVHLQEAGDLQARRATMRESLQILEMCLGVFHPDTRALAQCVA</sequence>
<protein>
    <submittedName>
        <fullName evidence="3">ABC transporter</fullName>
    </submittedName>
</protein>
<dbReference type="CDD" id="cd20071">
    <property type="entry name" value="SET_SMYD"/>
    <property type="match status" value="1"/>
</dbReference>
<dbReference type="InterPro" id="IPR053185">
    <property type="entry name" value="SET_domain_protein"/>
</dbReference>
<dbReference type="SUPFAM" id="SSF82199">
    <property type="entry name" value="SET domain"/>
    <property type="match status" value="1"/>
</dbReference>
<dbReference type="PANTHER" id="PTHR47332:SF2">
    <property type="entry name" value="SET-6"/>
    <property type="match status" value="1"/>
</dbReference>
<proteinExistence type="predicted"/>